<evidence type="ECO:0000313" key="2">
    <source>
        <dbReference type="EMBL" id="CAB4931535.1"/>
    </source>
</evidence>
<dbReference type="PROSITE" id="PS51318">
    <property type="entry name" value="TAT"/>
    <property type="match status" value="1"/>
</dbReference>
<reference evidence="2" key="1">
    <citation type="submission" date="2020-05" db="EMBL/GenBank/DDBJ databases">
        <authorList>
            <person name="Chiriac C."/>
            <person name="Salcher M."/>
            <person name="Ghai R."/>
            <person name="Kavagutti S V."/>
        </authorList>
    </citation>
    <scope>NUCLEOTIDE SEQUENCE</scope>
</reference>
<sequence>MTHTNRPTTSRVLLAAGLATLATAAAAPAAGATTWGLADQKASTFTHPAFQELRSAGMKTARYTVRYDALRYKNSRSLKYHAENLDAWLKAADAANVRPLVTFWVTASNSRSLKKRISASRFRTEFKRFRKAYPEVRDFSLSNEPNLTGPYKRDPGALGRLYRTISKDLRGCGSCRLLVGDLHLTSGKATADYALKVRRAAKMPIRIWGLNNYNDVNDRRSTQTARFLRSSAVRNAKVWITESGGVYARKSSSERKNPFLAQRRKATSDGARERYQYDATRYLNTIAKRYRRQIQRVYVYQLQSEPNPTWRPGSRNGSWDSGLLDPRGQERRSFGYVVKHVL</sequence>
<dbReference type="EMBL" id="CAFBMK010000167">
    <property type="protein sequence ID" value="CAB4931535.1"/>
    <property type="molecule type" value="Genomic_DNA"/>
</dbReference>
<dbReference type="InterPro" id="IPR017853">
    <property type="entry name" value="GH"/>
</dbReference>
<evidence type="ECO:0000256" key="1">
    <source>
        <dbReference type="SAM" id="MobiDB-lite"/>
    </source>
</evidence>
<gene>
    <name evidence="2" type="ORF">UFOPK3564_02400</name>
</gene>
<dbReference type="Gene3D" id="3.20.20.80">
    <property type="entry name" value="Glycosidases"/>
    <property type="match status" value="1"/>
</dbReference>
<name>A0A6J7ILB1_9ZZZZ</name>
<dbReference type="InterPro" id="IPR006311">
    <property type="entry name" value="TAT_signal"/>
</dbReference>
<accession>A0A6J7ILB1</accession>
<feature type="region of interest" description="Disordered" evidence="1">
    <location>
        <begin position="305"/>
        <end position="324"/>
    </location>
</feature>
<proteinExistence type="predicted"/>
<organism evidence="2">
    <name type="scientific">freshwater metagenome</name>
    <dbReference type="NCBI Taxonomy" id="449393"/>
    <lineage>
        <taxon>unclassified sequences</taxon>
        <taxon>metagenomes</taxon>
        <taxon>ecological metagenomes</taxon>
    </lineage>
</organism>
<protein>
    <submittedName>
        <fullName evidence="2">Unannotated protein</fullName>
    </submittedName>
</protein>
<dbReference type="AlphaFoldDB" id="A0A6J7ILB1"/>
<dbReference type="SUPFAM" id="SSF51445">
    <property type="entry name" value="(Trans)glycosidases"/>
    <property type="match status" value="1"/>
</dbReference>